<dbReference type="PANTHER" id="PTHR32432:SF3">
    <property type="entry name" value="ETHANOLAMINE UTILIZATION PROTEIN EUTJ"/>
    <property type="match status" value="1"/>
</dbReference>
<gene>
    <name evidence="1" type="ORF">A2648_00500</name>
</gene>
<evidence type="ECO:0000313" key="2">
    <source>
        <dbReference type="Proteomes" id="UP000178841"/>
    </source>
</evidence>
<dbReference type="Gene3D" id="3.30.420.40">
    <property type="match status" value="2"/>
</dbReference>
<comment type="caution">
    <text evidence="1">The sequence shown here is derived from an EMBL/GenBank/DDBJ whole genome shotgun (WGS) entry which is preliminary data.</text>
</comment>
<dbReference type="InterPro" id="IPR043129">
    <property type="entry name" value="ATPase_NBD"/>
</dbReference>
<proteinExistence type="predicted"/>
<sequence>MKQNLFRSFFPTPNFLKMPSVGLDISDKSVRFLGLIEKNGGLVIGSYAEKKINPGIVESGKIKDERKMKEILTELKNEHKLDFVRVALPEEQAYLFIMSVPLIKKRQLRESILLQLEEHVPIKATDAVFDYEIVSERADVYVVQVSVIPIQVVESYARIFTESGLIPVSFEIEAQAIIRAVIPRKDQGTYMAVDFGQTRTGISIVSAGIVLFTSTIDVGGAMLTDAIAKEFSLDIREAEKIKREKGLGQEKENKKTFSAIMSTVSIFRDEINKHFIYWHTHKEADQYIRKPIEKLILCGGDSNLRGLVDYLSRSLRVKVELANVWTNASAPPQYIPEITFSDSLTYATAVGLALADQNYD</sequence>
<dbReference type="CDD" id="cd24049">
    <property type="entry name" value="ASKHA_NBD_PilM"/>
    <property type="match status" value="1"/>
</dbReference>
<dbReference type="Proteomes" id="UP000178841">
    <property type="component" value="Unassembled WGS sequence"/>
</dbReference>
<dbReference type="Pfam" id="PF11104">
    <property type="entry name" value="PilM_2"/>
    <property type="match status" value="1"/>
</dbReference>
<organism evidence="1 2">
    <name type="scientific">Candidatus Lloydbacteria bacterium RIFCSPHIGHO2_01_FULL_41_20</name>
    <dbReference type="NCBI Taxonomy" id="1798657"/>
    <lineage>
        <taxon>Bacteria</taxon>
        <taxon>Candidatus Lloydiibacteriota</taxon>
    </lineage>
</organism>
<dbReference type="InterPro" id="IPR050696">
    <property type="entry name" value="FtsA/MreB"/>
</dbReference>
<dbReference type="InterPro" id="IPR005883">
    <property type="entry name" value="PilM"/>
</dbReference>
<dbReference type="STRING" id="1798657.A2648_00500"/>
<dbReference type="Gene3D" id="3.30.1490.300">
    <property type="match status" value="1"/>
</dbReference>
<reference evidence="1 2" key="1">
    <citation type="journal article" date="2016" name="Nat. Commun.">
        <title>Thousands of microbial genomes shed light on interconnected biogeochemical processes in an aquifer system.</title>
        <authorList>
            <person name="Anantharaman K."/>
            <person name="Brown C.T."/>
            <person name="Hug L.A."/>
            <person name="Sharon I."/>
            <person name="Castelle C.J."/>
            <person name="Probst A.J."/>
            <person name="Thomas B.C."/>
            <person name="Singh A."/>
            <person name="Wilkins M.J."/>
            <person name="Karaoz U."/>
            <person name="Brodie E.L."/>
            <person name="Williams K.H."/>
            <person name="Hubbard S.S."/>
            <person name="Banfield J.F."/>
        </authorList>
    </citation>
    <scope>NUCLEOTIDE SEQUENCE [LARGE SCALE GENOMIC DNA]</scope>
</reference>
<dbReference type="PANTHER" id="PTHR32432">
    <property type="entry name" value="CELL DIVISION PROTEIN FTSA-RELATED"/>
    <property type="match status" value="1"/>
</dbReference>
<protein>
    <recommendedName>
        <fullName evidence="3">SHS2 domain-containing protein</fullName>
    </recommendedName>
</protein>
<evidence type="ECO:0008006" key="3">
    <source>
        <dbReference type="Google" id="ProtNLM"/>
    </source>
</evidence>
<dbReference type="SUPFAM" id="SSF53067">
    <property type="entry name" value="Actin-like ATPase domain"/>
    <property type="match status" value="2"/>
</dbReference>
<name>A0A1G2CS99_9BACT</name>
<evidence type="ECO:0000313" key="1">
    <source>
        <dbReference type="EMBL" id="OGZ04265.1"/>
    </source>
</evidence>
<accession>A0A1G2CS99</accession>
<dbReference type="EMBL" id="MHLH01000009">
    <property type="protein sequence ID" value="OGZ04265.1"/>
    <property type="molecule type" value="Genomic_DNA"/>
</dbReference>
<dbReference type="PIRSF" id="PIRSF019169">
    <property type="entry name" value="PilM"/>
    <property type="match status" value="1"/>
</dbReference>
<dbReference type="AlphaFoldDB" id="A0A1G2CS99"/>